<sequence>MAQKPSFLRRLFGGIWRTIALLYALVLLVLLLIVPAGIYLAFFSGPQVSVPQGSALVWAPVGDLVEQDSRGVGNVLGAVFSEPQRQSVVRDLVESLDRARDDDRIELAFLKLDELGAAQPGQVQDLIAAIDRFKQSGKPVVAWSPSYDQSQYALASHADTIYLDPLGFVFMPGYGVYRNYYKEALDKLGVTINVFRVGEYKSYVEPFIRNDMSPEARAANQAWMSSLWRTYRESISATRDYSAEDVSAYIEDFADTLEAMDGNAARMALEAGLVDTVAALPDVREAMRERVGSDDAHGSFSQINQADYLAATDTEQTAPRTDNRVALVVIEGAIVDGESVADSAGGETIARLIADARRDEHVASLLLRVNSPGGSVTASERIRREIARTRAAGKPVVVSMAGVAASGGYWVSMNADQIWAQPSTITGSIGIFGIVPTIDEPLNELGIHTDGVGTTPLSGLMRIDRPLSETARTIFQTGVERGYDTFVGHVADARNMEESAVRRIAGGRVWSGADAERLGLIDSLGGFVDARDAAAKLADLEPGDYALQPMQPPADWRTLVRQFLSAHTEAAWMPAWLSGLVDDEALAWLRTGLTDPHHRYAHCFCRVSSADAGIAALSRQRSE</sequence>
<evidence type="ECO:0000313" key="11">
    <source>
        <dbReference type="Proteomes" id="UP000283993"/>
    </source>
</evidence>
<evidence type="ECO:0000256" key="4">
    <source>
        <dbReference type="ARBA" id="ARBA00022801"/>
    </source>
</evidence>
<dbReference type="InterPro" id="IPR004635">
    <property type="entry name" value="Pept_S49_SppA"/>
</dbReference>
<evidence type="ECO:0000256" key="5">
    <source>
        <dbReference type="ARBA" id="ARBA00022825"/>
    </source>
</evidence>
<dbReference type="InterPro" id="IPR002142">
    <property type="entry name" value="Peptidase_S49"/>
</dbReference>
<evidence type="ECO:0000256" key="7">
    <source>
        <dbReference type="PIRSR" id="PIRSR001217-1"/>
    </source>
</evidence>
<evidence type="ECO:0000256" key="2">
    <source>
        <dbReference type="ARBA" id="ARBA00008683"/>
    </source>
</evidence>
<keyword evidence="8" id="KW-1133">Transmembrane helix</keyword>
<evidence type="ECO:0000313" key="10">
    <source>
        <dbReference type="EMBL" id="ROO29032.1"/>
    </source>
</evidence>
<feature type="active site" description="Proton donor/acceptor" evidence="7">
    <location>
        <position position="201"/>
    </location>
</feature>
<keyword evidence="6 8" id="KW-0472">Membrane</keyword>
<evidence type="ECO:0000256" key="6">
    <source>
        <dbReference type="ARBA" id="ARBA00023136"/>
    </source>
</evidence>
<dbReference type="CDD" id="cd07018">
    <property type="entry name" value="S49_SppA_67K_type"/>
    <property type="match status" value="1"/>
</dbReference>
<accession>A0A423PU29</accession>
<feature type="transmembrane region" description="Helical" evidence="8">
    <location>
        <begin position="21"/>
        <end position="42"/>
    </location>
</feature>
<evidence type="ECO:0000259" key="9">
    <source>
        <dbReference type="Pfam" id="PF01343"/>
    </source>
</evidence>
<dbReference type="EMBL" id="AYKH01000006">
    <property type="protein sequence ID" value="ROO29032.1"/>
    <property type="molecule type" value="Genomic_DNA"/>
</dbReference>
<feature type="domain" description="Peptidase S49" evidence="9">
    <location>
        <begin position="133"/>
        <end position="291"/>
    </location>
</feature>
<dbReference type="RefSeq" id="WP_185015547.1">
    <property type="nucleotide sequence ID" value="NZ_AYKH01000006.1"/>
</dbReference>
<reference evidence="10 11" key="1">
    <citation type="submission" date="2013-10" db="EMBL/GenBank/DDBJ databases">
        <title>Salinisphaera orenii MK-B5 Genome Sequencing.</title>
        <authorList>
            <person name="Lai Q."/>
            <person name="Li C."/>
            <person name="Shao Z."/>
        </authorList>
    </citation>
    <scope>NUCLEOTIDE SEQUENCE [LARGE SCALE GENOMIC DNA]</scope>
    <source>
        <strain evidence="10 11">MK-B5</strain>
    </source>
</reference>
<dbReference type="GO" id="GO:0008236">
    <property type="term" value="F:serine-type peptidase activity"/>
    <property type="evidence" value="ECO:0007669"/>
    <property type="project" value="UniProtKB-KW"/>
</dbReference>
<feature type="active site" description="Nucleophile" evidence="7">
    <location>
        <position position="406"/>
    </location>
</feature>
<organism evidence="10 11">
    <name type="scientific">Salinisphaera orenii MK-B5</name>
    <dbReference type="NCBI Taxonomy" id="856730"/>
    <lineage>
        <taxon>Bacteria</taxon>
        <taxon>Pseudomonadati</taxon>
        <taxon>Pseudomonadota</taxon>
        <taxon>Gammaproteobacteria</taxon>
        <taxon>Salinisphaerales</taxon>
        <taxon>Salinisphaeraceae</taxon>
        <taxon>Salinisphaera</taxon>
    </lineage>
</organism>
<keyword evidence="5" id="KW-0720">Serine protease</keyword>
<dbReference type="NCBIfam" id="TIGR00705">
    <property type="entry name" value="SppA_67K"/>
    <property type="match status" value="1"/>
</dbReference>
<dbReference type="Proteomes" id="UP000283993">
    <property type="component" value="Unassembled WGS sequence"/>
</dbReference>
<dbReference type="Gene3D" id="6.20.330.10">
    <property type="match status" value="1"/>
</dbReference>
<evidence type="ECO:0000256" key="8">
    <source>
        <dbReference type="SAM" id="Phobius"/>
    </source>
</evidence>
<protein>
    <submittedName>
        <fullName evidence="10">Arabinase</fullName>
    </submittedName>
</protein>
<dbReference type="PANTHER" id="PTHR33209:SF1">
    <property type="entry name" value="PEPTIDASE S49 DOMAIN-CONTAINING PROTEIN"/>
    <property type="match status" value="1"/>
</dbReference>
<dbReference type="AlphaFoldDB" id="A0A423PU29"/>
<dbReference type="InterPro" id="IPR029045">
    <property type="entry name" value="ClpP/crotonase-like_dom_sf"/>
</dbReference>
<feature type="domain" description="Peptidase S49" evidence="9">
    <location>
        <begin position="390"/>
        <end position="540"/>
    </location>
</feature>
<comment type="similarity">
    <text evidence="2">Belongs to the peptidase S49 family.</text>
</comment>
<evidence type="ECO:0000256" key="3">
    <source>
        <dbReference type="ARBA" id="ARBA00022670"/>
    </source>
</evidence>
<dbReference type="GO" id="GO:0016020">
    <property type="term" value="C:membrane"/>
    <property type="evidence" value="ECO:0007669"/>
    <property type="project" value="UniProtKB-SubCell"/>
</dbReference>
<dbReference type="NCBIfam" id="TIGR00706">
    <property type="entry name" value="SppA_dom"/>
    <property type="match status" value="1"/>
</dbReference>
<comment type="caution">
    <text evidence="10">The sequence shown here is derived from an EMBL/GenBank/DDBJ whole genome shotgun (WGS) entry which is preliminary data.</text>
</comment>
<proteinExistence type="inferred from homology"/>
<dbReference type="InterPro" id="IPR004634">
    <property type="entry name" value="Pept_S49_pIV"/>
</dbReference>
<comment type="subcellular location">
    <subcellularLocation>
        <location evidence="1">Membrane</location>
    </subcellularLocation>
</comment>
<dbReference type="SUPFAM" id="SSF52096">
    <property type="entry name" value="ClpP/crotonase"/>
    <property type="match status" value="2"/>
</dbReference>
<dbReference type="InterPro" id="IPR047272">
    <property type="entry name" value="S49_SppA_C"/>
</dbReference>
<dbReference type="InterPro" id="IPR047217">
    <property type="entry name" value="S49_SppA_67K_type_N"/>
</dbReference>
<name>A0A423PU29_9GAMM</name>
<evidence type="ECO:0000256" key="1">
    <source>
        <dbReference type="ARBA" id="ARBA00004370"/>
    </source>
</evidence>
<dbReference type="Gene3D" id="3.90.226.10">
    <property type="entry name" value="2-enoyl-CoA Hydratase, Chain A, domain 1"/>
    <property type="match status" value="3"/>
</dbReference>
<keyword evidence="11" id="KW-1185">Reference proteome</keyword>
<dbReference type="Pfam" id="PF01343">
    <property type="entry name" value="Peptidase_S49"/>
    <property type="match status" value="2"/>
</dbReference>
<keyword evidence="3" id="KW-0645">Protease</keyword>
<dbReference type="GO" id="GO:0006465">
    <property type="term" value="P:signal peptide processing"/>
    <property type="evidence" value="ECO:0007669"/>
    <property type="project" value="InterPro"/>
</dbReference>
<keyword evidence="4" id="KW-0378">Hydrolase</keyword>
<gene>
    <name evidence="10" type="ORF">SAOR_04490</name>
</gene>
<keyword evidence="8" id="KW-0812">Transmembrane</keyword>
<dbReference type="PIRSF" id="PIRSF001217">
    <property type="entry name" value="Protease_4_SppA"/>
    <property type="match status" value="1"/>
</dbReference>
<dbReference type="CDD" id="cd07023">
    <property type="entry name" value="S49_Sppa_N_C"/>
    <property type="match status" value="1"/>
</dbReference>
<dbReference type="PANTHER" id="PTHR33209">
    <property type="entry name" value="PROTEASE 4"/>
    <property type="match status" value="1"/>
</dbReference>